<dbReference type="CDD" id="cd08952">
    <property type="entry name" value="KR_1_SDR_x"/>
    <property type="match status" value="1"/>
</dbReference>
<dbReference type="Pfam" id="PF08659">
    <property type="entry name" value="KR"/>
    <property type="match status" value="1"/>
</dbReference>
<feature type="domain" description="Carrier" evidence="9">
    <location>
        <begin position="1442"/>
        <end position="1516"/>
    </location>
</feature>
<dbReference type="Gene3D" id="1.10.1200.10">
    <property type="entry name" value="ACP-like"/>
    <property type="match status" value="1"/>
</dbReference>
<dbReference type="InterPro" id="IPR057326">
    <property type="entry name" value="KR_dom"/>
</dbReference>
<evidence type="ECO:0000313" key="12">
    <source>
        <dbReference type="Proteomes" id="UP001500630"/>
    </source>
</evidence>
<dbReference type="SUPFAM" id="SSF51735">
    <property type="entry name" value="NAD(P)-binding Rossmann-fold domains"/>
    <property type="match status" value="2"/>
</dbReference>
<keyword evidence="5" id="KW-0045">Antibiotic biosynthesis</keyword>
<dbReference type="SMART" id="SM00825">
    <property type="entry name" value="PKS_KS"/>
    <property type="match status" value="1"/>
</dbReference>
<evidence type="ECO:0000313" key="11">
    <source>
        <dbReference type="EMBL" id="GAA3566862.1"/>
    </source>
</evidence>
<keyword evidence="3" id="KW-0597">Phosphoprotein</keyword>
<dbReference type="SUPFAM" id="SSF47336">
    <property type="entry name" value="ACP-like"/>
    <property type="match status" value="1"/>
</dbReference>
<dbReference type="InterPro" id="IPR014031">
    <property type="entry name" value="Ketoacyl_synth_C"/>
</dbReference>
<dbReference type="EMBL" id="BAABDQ010000012">
    <property type="protein sequence ID" value="GAA3566862.1"/>
    <property type="molecule type" value="Genomic_DNA"/>
</dbReference>
<keyword evidence="12" id="KW-1185">Reference proteome</keyword>
<evidence type="ECO:0000256" key="5">
    <source>
        <dbReference type="ARBA" id="ARBA00023194"/>
    </source>
</evidence>
<gene>
    <name evidence="11" type="ORF">GCM10022419_054430</name>
</gene>
<proteinExistence type="predicted"/>
<evidence type="ECO:0000259" key="9">
    <source>
        <dbReference type="PROSITE" id="PS50075"/>
    </source>
</evidence>
<dbReference type="PANTHER" id="PTHR43775">
    <property type="entry name" value="FATTY ACID SYNTHASE"/>
    <property type="match status" value="1"/>
</dbReference>
<evidence type="ECO:0000256" key="7">
    <source>
        <dbReference type="ARBA" id="ARBA00023315"/>
    </source>
</evidence>
<evidence type="ECO:0008006" key="13">
    <source>
        <dbReference type="Google" id="ProtNLM"/>
    </source>
</evidence>
<dbReference type="SUPFAM" id="SSF53901">
    <property type="entry name" value="Thiolase-like"/>
    <property type="match status" value="1"/>
</dbReference>
<evidence type="ECO:0000256" key="2">
    <source>
        <dbReference type="ARBA" id="ARBA00022450"/>
    </source>
</evidence>
<dbReference type="PROSITE" id="PS00606">
    <property type="entry name" value="KS3_1"/>
    <property type="match status" value="1"/>
</dbReference>
<dbReference type="InterPro" id="IPR014030">
    <property type="entry name" value="Ketoacyl_synth_N"/>
</dbReference>
<keyword evidence="2" id="KW-0596">Phosphopantetheine</keyword>
<dbReference type="PROSITE" id="PS52004">
    <property type="entry name" value="KS3_2"/>
    <property type="match status" value="1"/>
</dbReference>
<evidence type="ECO:0000256" key="4">
    <source>
        <dbReference type="ARBA" id="ARBA00022679"/>
    </source>
</evidence>
<protein>
    <recommendedName>
        <fullName evidence="13">SDR family NAD(P)-dependent oxidoreductase</fullName>
    </recommendedName>
</protein>
<keyword evidence="7" id="KW-0012">Acyltransferase</keyword>
<comment type="caution">
    <text evidence="11">The sequence shown here is derived from an EMBL/GenBank/DDBJ whole genome shotgun (WGS) entry which is preliminary data.</text>
</comment>
<evidence type="ECO:0000256" key="6">
    <source>
        <dbReference type="ARBA" id="ARBA00023268"/>
    </source>
</evidence>
<dbReference type="SUPFAM" id="SSF52151">
    <property type="entry name" value="FabD/lysophospholipase-like"/>
    <property type="match status" value="1"/>
</dbReference>
<dbReference type="Gene3D" id="6.10.140.1830">
    <property type="match status" value="1"/>
</dbReference>
<dbReference type="Pfam" id="PF02801">
    <property type="entry name" value="Ketoacyl-synt_C"/>
    <property type="match status" value="1"/>
</dbReference>
<evidence type="ECO:0000259" key="10">
    <source>
        <dbReference type="PROSITE" id="PS52004"/>
    </source>
</evidence>
<dbReference type="InterPro" id="IPR013968">
    <property type="entry name" value="PKS_KR"/>
</dbReference>
<sequence length="1525" mass="160222">MTNEEKLVDYLKWVTADLHATRQRLAAAEAAAYEPIAIVGMGCRYPGGARTPEELWRIAADGVDVVSGFPSERGWNVEEIYDPDPEAAGKSYAREGGFVHDAHLFDPGVFGISPREALAIDPQQRLLLETAWEAVERAGIAPSSLRGSRTGVFAGVMYDDYAARLMDRPPAGFEGLLGNGSAGSVASGRISYTFGFEGPAVTVDTACSSSLVAIHLAVQALRSGECDLALAGGVAILATPMLFIEFSRQRGLAPDGRCKSFADAADGTGWGEGAGLLLLEKLSDAEANNHPVLAVIRGSAVNQDGASNGLTAPNGPAQQRVIRQALANAHLTPADVDAVEAHGTGTTLGDPIEAQALLATYGQNRDVPLWLGSIKSNIGHTQAAAGVAGIIKMVHAMRDGLLPKTLHVDAPSRHVDWEAGAVSLLTEPTPWPGHDDRPRRSAVSSFGISGTNAHVILEAVAPAEVEPGAADGPIPWVLSGRTEQALRDQAARLAEHLTRHPELDPVRVGHALANARTHFSHRATAIGHGREELIERVTALAGDQATGNLVSGVATGDGKIAFLLTGQGSQQAGMGADLYRTQPVFAAALDEVCAVLDAHLERSLQEVMFTDGQALNDTRYTQPAIFAFQVALHRLLAHHGVTADYLAGHSLGEITAAHLAGVLTLEDAARLVTTRAALMATLPPDGAMTAVTITEEELQPYLTPDVTIAAINSPTSLVVSGHKDAVQALTATLAGAGRKTRPLKVQHGFHSPQMEPVADRLTEALDGFDYRSPSIPVVCNLTGRLAAGDDLRTAAYWTRHLLQPVRFADTLATLGDLGVTTFLELGPDATLTPLAATQTGQAIPTRTHRKPEATTFVTALAQLHTHGRAVTWRFPTEHPAPLPTYPFQRQPYWLNPVAKPASSAREARFWDAVDQEDLDALVSALRVPEEQRTSLRTVLPALASWRRQQRARYRLVWKPAPSAGPRRLTGTWAVIVPPGSRTADEVVAALSADGVTVVRVPMGGELPRTGIDGVLSLAALHEEPHPSLRSATEGVAATADLLRSGGCLDALRSADERDVPFWVATSGAVRVGGADEPPRLSQAQAWGLGQADPRVRLVDLPPSLDPAVAALLTTVLADGGEDQVAVRGSGAYTLRLAPAAATEPAWDRSGTILLTGADTAAGGAFARRLAADGAERLLLPLRPGGRRAQARLEAELSALGARVTVVACDPSDREALAAALRAAPADRPLTAAVHVAATHPPVSGPSLLERADAALDAELRVMTNLDELTRDLGLATFAIVSPSSATFGVPGLVERAPADACAQAVAERRRAAGHAAVWIASGPWAGDDRPTEPPQPEPEPEPEPEPRESASGGTPGLRDTAPAAVVAALWQSDGNLVVADADWKRLTAERSRALLRGVGDEPPTVASPVPGSFAGAAGPGMFAPGMSVLRDLKDRPEFEQLQVLLDLVRTYAAMVLGHDTPEEITPDSDLLTLGFSSFTALELSSHLATVGLDMEPTAIFDAPTIAALARHLQLGAVGATRSSGG</sequence>
<dbReference type="InterPro" id="IPR016035">
    <property type="entry name" value="Acyl_Trfase/lysoPLipase"/>
</dbReference>
<dbReference type="InterPro" id="IPR032821">
    <property type="entry name" value="PKS_assoc"/>
</dbReference>
<dbReference type="InterPro" id="IPR016036">
    <property type="entry name" value="Malonyl_transacylase_ACP-bd"/>
</dbReference>
<dbReference type="InterPro" id="IPR041618">
    <property type="entry name" value="PKS_DE"/>
</dbReference>
<dbReference type="Gene3D" id="3.40.47.10">
    <property type="match status" value="1"/>
</dbReference>
<dbReference type="InterPro" id="IPR020841">
    <property type="entry name" value="PKS_Beta-ketoAc_synthase_dom"/>
</dbReference>
<dbReference type="Gene3D" id="3.30.70.3290">
    <property type="match status" value="1"/>
</dbReference>
<dbReference type="Pfam" id="PF00698">
    <property type="entry name" value="Acyl_transf_1"/>
    <property type="match status" value="1"/>
</dbReference>
<dbReference type="SMART" id="SM00823">
    <property type="entry name" value="PKS_PP"/>
    <property type="match status" value="1"/>
</dbReference>
<dbReference type="InterPro" id="IPR001227">
    <property type="entry name" value="Ac_transferase_dom_sf"/>
</dbReference>
<keyword evidence="6" id="KW-0511">Multifunctional enzyme</keyword>
<dbReference type="Pfam" id="PF18369">
    <property type="entry name" value="PKS_DE"/>
    <property type="match status" value="1"/>
</dbReference>
<dbReference type="InterPro" id="IPR036291">
    <property type="entry name" value="NAD(P)-bd_dom_sf"/>
</dbReference>
<dbReference type="InterPro" id="IPR014043">
    <property type="entry name" value="Acyl_transferase_dom"/>
</dbReference>
<keyword evidence="4" id="KW-0808">Transferase</keyword>
<feature type="domain" description="Ketosynthase family 3 (KS3)" evidence="10">
    <location>
        <begin position="33"/>
        <end position="459"/>
    </location>
</feature>
<accession>A0ABP6XM27</accession>
<dbReference type="SUPFAM" id="SSF55048">
    <property type="entry name" value="Probable ACP-binding domain of malonyl-CoA ACP transacylase"/>
    <property type="match status" value="1"/>
</dbReference>
<dbReference type="PANTHER" id="PTHR43775:SF51">
    <property type="entry name" value="INACTIVE PHENOLPHTHIOCEROL SYNTHESIS POLYKETIDE SYNTHASE TYPE I PKS1-RELATED"/>
    <property type="match status" value="1"/>
</dbReference>
<organism evidence="11 12">
    <name type="scientific">Nonomuraea rosea</name>
    <dbReference type="NCBI Taxonomy" id="638574"/>
    <lineage>
        <taxon>Bacteria</taxon>
        <taxon>Bacillati</taxon>
        <taxon>Actinomycetota</taxon>
        <taxon>Actinomycetes</taxon>
        <taxon>Streptosporangiales</taxon>
        <taxon>Streptosporangiaceae</taxon>
        <taxon>Nonomuraea</taxon>
    </lineage>
</organism>
<dbReference type="Pfam" id="PF00109">
    <property type="entry name" value="ketoacyl-synt"/>
    <property type="match status" value="1"/>
</dbReference>
<dbReference type="Gene3D" id="3.40.50.720">
    <property type="entry name" value="NAD(P)-binding Rossmann-like Domain"/>
    <property type="match status" value="1"/>
</dbReference>
<dbReference type="CDD" id="cd00833">
    <property type="entry name" value="PKS"/>
    <property type="match status" value="1"/>
</dbReference>
<dbReference type="NCBIfam" id="NF045894">
    <property type="entry name" value="PKS_plus_SDR"/>
    <property type="match status" value="1"/>
</dbReference>
<dbReference type="InterPro" id="IPR009081">
    <property type="entry name" value="PP-bd_ACP"/>
</dbReference>
<dbReference type="PROSITE" id="PS50075">
    <property type="entry name" value="CARRIER"/>
    <property type="match status" value="1"/>
</dbReference>
<dbReference type="InterPro" id="IPR020806">
    <property type="entry name" value="PKS_PP-bd"/>
</dbReference>
<dbReference type="SMART" id="SM00827">
    <property type="entry name" value="PKS_AT"/>
    <property type="match status" value="1"/>
</dbReference>
<feature type="region of interest" description="Disordered" evidence="8">
    <location>
        <begin position="1319"/>
        <end position="1358"/>
    </location>
</feature>
<reference evidence="12" key="1">
    <citation type="journal article" date="2019" name="Int. J. Syst. Evol. Microbiol.">
        <title>The Global Catalogue of Microorganisms (GCM) 10K type strain sequencing project: providing services to taxonomists for standard genome sequencing and annotation.</title>
        <authorList>
            <consortium name="The Broad Institute Genomics Platform"/>
            <consortium name="The Broad Institute Genome Sequencing Center for Infectious Disease"/>
            <person name="Wu L."/>
            <person name="Ma J."/>
        </authorList>
    </citation>
    <scope>NUCLEOTIDE SEQUENCE [LARGE SCALE GENOMIC DNA]</scope>
    <source>
        <strain evidence="12">JCM 17326</strain>
    </source>
</reference>
<name>A0ABP6XM27_9ACTN</name>
<dbReference type="InterPro" id="IPR018201">
    <property type="entry name" value="Ketoacyl_synth_AS"/>
</dbReference>
<evidence type="ECO:0000256" key="1">
    <source>
        <dbReference type="ARBA" id="ARBA00001957"/>
    </source>
</evidence>
<evidence type="ECO:0000256" key="3">
    <source>
        <dbReference type="ARBA" id="ARBA00022553"/>
    </source>
</evidence>
<dbReference type="InterPro" id="IPR050091">
    <property type="entry name" value="PKS_NRPS_Biosynth_Enz"/>
</dbReference>
<evidence type="ECO:0000256" key="8">
    <source>
        <dbReference type="SAM" id="MobiDB-lite"/>
    </source>
</evidence>
<dbReference type="InterPro" id="IPR016039">
    <property type="entry name" value="Thiolase-like"/>
</dbReference>
<dbReference type="InterPro" id="IPR015083">
    <property type="entry name" value="NorB/c/GfsB-D-like_docking"/>
</dbReference>
<dbReference type="Pfam" id="PF16197">
    <property type="entry name" value="KAsynt_C_assoc"/>
    <property type="match status" value="1"/>
</dbReference>
<dbReference type="InterPro" id="IPR036736">
    <property type="entry name" value="ACP-like_sf"/>
</dbReference>
<dbReference type="Gene3D" id="3.40.366.10">
    <property type="entry name" value="Malonyl-Coenzyme A Acyl Carrier Protein, domain 2"/>
    <property type="match status" value="1"/>
</dbReference>
<dbReference type="RefSeq" id="WP_345566010.1">
    <property type="nucleotide sequence ID" value="NZ_BAABDQ010000012.1"/>
</dbReference>
<dbReference type="SMART" id="SM00822">
    <property type="entry name" value="PKS_KR"/>
    <property type="match status" value="1"/>
</dbReference>
<dbReference type="Pfam" id="PF00550">
    <property type="entry name" value="PP-binding"/>
    <property type="match status" value="1"/>
</dbReference>
<comment type="cofactor">
    <cofactor evidence="1">
        <name>pantetheine 4'-phosphate</name>
        <dbReference type="ChEBI" id="CHEBI:47942"/>
    </cofactor>
</comment>
<dbReference type="Pfam" id="PF08990">
    <property type="entry name" value="Docking"/>
    <property type="match status" value="1"/>
</dbReference>
<dbReference type="Proteomes" id="UP001500630">
    <property type="component" value="Unassembled WGS sequence"/>
</dbReference>